<dbReference type="Gene3D" id="3.60.21.10">
    <property type="match status" value="2"/>
</dbReference>
<dbReference type="InterPro" id="IPR029052">
    <property type="entry name" value="Metallo-depent_PP-like"/>
</dbReference>
<evidence type="ECO:0000313" key="3">
    <source>
        <dbReference type="EMBL" id="OCS86938.1"/>
    </source>
</evidence>
<keyword evidence="4" id="KW-1185">Reference proteome</keyword>
<protein>
    <recommendedName>
        <fullName evidence="2">Calcineurin-like phosphoesterase domain-containing protein</fullName>
    </recommendedName>
</protein>
<comment type="similarity">
    <text evidence="1">Belongs to the metallophosphoesterase superfamily. YfcE family.</text>
</comment>
<evidence type="ECO:0000256" key="1">
    <source>
        <dbReference type="ARBA" id="ARBA00008950"/>
    </source>
</evidence>
<proteinExistence type="inferred from homology"/>
<dbReference type="SUPFAM" id="SSF56300">
    <property type="entry name" value="Metallo-dependent phosphatases"/>
    <property type="match status" value="1"/>
</dbReference>
<organism evidence="3 4">
    <name type="scientific">Caryophanon tenue</name>
    <dbReference type="NCBI Taxonomy" id="33978"/>
    <lineage>
        <taxon>Bacteria</taxon>
        <taxon>Bacillati</taxon>
        <taxon>Bacillota</taxon>
        <taxon>Bacilli</taxon>
        <taxon>Bacillales</taxon>
        <taxon>Caryophanaceae</taxon>
        <taxon>Caryophanon</taxon>
    </lineage>
</organism>
<accession>A0A1C0YIE3</accession>
<dbReference type="RefSeq" id="WP_066544171.1">
    <property type="nucleotide sequence ID" value="NZ_MASJ01000007.1"/>
</dbReference>
<comment type="caution">
    <text evidence="3">The sequence shown here is derived from an EMBL/GenBank/DDBJ whole genome shotgun (WGS) entry which is preliminary data.</text>
</comment>
<dbReference type="Proteomes" id="UP000093199">
    <property type="component" value="Unassembled WGS sequence"/>
</dbReference>
<name>A0A1C0YIE3_9BACL</name>
<feature type="domain" description="Calcineurin-like phosphoesterase" evidence="2">
    <location>
        <begin position="1"/>
        <end position="172"/>
    </location>
</feature>
<evidence type="ECO:0000313" key="4">
    <source>
        <dbReference type="Proteomes" id="UP000093199"/>
    </source>
</evidence>
<dbReference type="OrthoDB" id="2351901at2"/>
<dbReference type="Pfam" id="PF12850">
    <property type="entry name" value="Metallophos_2"/>
    <property type="match status" value="1"/>
</dbReference>
<gene>
    <name evidence="3" type="ORF">A6M13_12115</name>
</gene>
<sequence length="193" mass="22164">MQLAIISDLHSNTKALKAVLKHIEDVAPQAPIICLGDLFECTVSKKKAQHLRNMSLEHAAITSEKFQKLLRFLTIRGNQEERIAKVTGLEKFEHYPETITIDDLLFIHGHQFEWSVDWTPTFPNYPQRIIFFGHSHQAAYYVDNLRILAKPNAVLYTEHVTQSFINVGSVVDHLEWALYDTVAKTVTFKKVGY</sequence>
<reference evidence="3 4" key="1">
    <citation type="submission" date="2016-07" db="EMBL/GenBank/DDBJ databases">
        <title>Caryophanon tenue genome sequencing.</title>
        <authorList>
            <person name="Verma A."/>
            <person name="Pal Y."/>
            <person name="Krishnamurthi S."/>
        </authorList>
    </citation>
    <scope>NUCLEOTIDE SEQUENCE [LARGE SCALE GENOMIC DNA]</scope>
    <source>
        <strain evidence="3 4">DSM 14152</strain>
    </source>
</reference>
<dbReference type="EMBL" id="MASJ01000007">
    <property type="protein sequence ID" value="OCS86938.1"/>
    <property type="molecule type" value="Genomic_DNA"/>
</dbReference>
<dbReference type="STRING" id="33978.A6M13_12115"/>
<dbReference type="InterPro" id="IPR024654">
    <property type="entry name" value="Calcineurin-like_PHP_lpxH"/>
</dbReference>
<evidence type="ECO:0000259" key="2">
    <source>
        <dbReference type="Pfam" id="PF12850"/>
    </source>
</evidence>
<dbReference type="AlphaFoldDB" id="A0A1C0YIE3"/>